<evidence type="ECO:0008006" key="5">
    <source>
        <dbReference type="Google" id="ProtNLM"/>
    </source>
</evidence>
<dbReference type="EMBL" id="LVWI01000002">
    <property type="protein sequence ID" value="OKP91156.1"/>
    <property type="molecule type" value="Genomic_DNA"/>
</dbReference>
<feature type="compositionally biased region" description="Low complexity" evidence="1">
    <location>
        <begin position="86"/>
        <end position="100"/>
    </location>
</feature>
<feature type="compositionally biased region" description="Polar residues" evidence="1">
    <location>
        <begin position="134"/>
        <end position="147"/>
    </location>
</feature>
<keyword evidence="2" id="KW-0472">Membrane</keyword>
<feature type="transmembrane region" description="Helical" evidence="2">
    <location>
        <begin position="6"/>
        <end position="23"/>
    </location>
</feature>
<gene>
    <name evidence="3" type="ORF">A3844_04825</name>
</gene>
<organism evidence="3 4">
    <name type="scientific">Paenibacillus helianthi</name>
    <dbReference type="NCBI Taxonomy" id="1349432"/>
    <lineage>
        <taxon>Bacteria</taxon>
        <taxon>Bacillati</taxon>
        <taxon>Bacillota</taxon>
        <taxon>Bacilli</taxon>
        <taxon>Bacillales</taxon>
        <taxon>Paenibacillaceae</taxon>
        <taxon>Paenibacillus</taxon>
    </lineage>
</organism>
<evidence type="ECO:0000256" key="1">
    <source>
        <dbReference type="SAM" id="MobiDB-lite"/>
    </source>
</evidence>
<accession>A0ABX3EXE1</accession>
<feature type="compositionally biased region" description="Basic and acidic residues" evidence="1">
    <location>
        <begin position="150"/>
        <end position="160"/>
    </location>
</feature>
<dbReference type="RefSeq" id="WP_074085703.1">
    <property type="nucleotide sequence ID" value="NZ_LVWI01000002.1"/>
</dbReference>
<evidence type="ECO:0000313" key="3">
    <source>
        <dbReference type="EMBL" id="OKP91156.1"/>
    </source>
</evidence>
<comment type="caution">
    <text evidence="3">The sequence shown here is derived from an EMBL/GenBank/DDBJ whole genome shotgun (WGS) entry which is preliminary data.</text>
</comment>
<sequence>MGSLIYVAAIIIIAIISSLNKAGKKKGDPAPRGGMPTFGSGGGNPLQPSGRTQSKPKNERSGFPVPGGDSPNLSRPLASFPETGDEASPAWPESAESPSPDYQTGEGVSLEQAWGDGVQVRAERMERELKRLESQFTGSASTVSSGNAGKRPDAAQEVDRDFRADRKALQDGLRWAEILGPPRSRQPRTFRR</sequence>
<feature type="region of interest" description="Disordered" evidence="1">
    <location>
        <begin position="132"/>
        <end position="160"/>
    </location>
</feature>
<proteinExistence type="predicted"/>
<feature type="compositionally biased region" description="Polar residues" evidence="1">
    <location>
        <begin position="46"/>
        <end position="55"/>
    </location>
</feature>
<keyword evidence="2" id="KW-0812">Transmembrane</keyword>
<feature type="region of interest" description="Disordered" evidence="1">
    <location>
        <begin position="22"/>
        <end position="113"/>
    </location>
</feature>
<keyword evidence="2" id="KW-1133">Transmembrane helix</keyword>
<protein>
    <recommendedName>
        <fullName evidence="5">Conjugal transfer protein</fullName>
    </recommendedName>
</protein>
<keyword evidence="4" id="KW-1185">Reference proteome</keyword>
<evidence type="ECO:0000313" key="4">
    <source>
        <dbReference type="Proteomes" id="UP000186058"/>
    </source>
</evidence>
<evidence type="ECO:0000256" key="2">
    <source>
        <dbReference type="SAM" id="Phobius"/>
    </source>
</evidence>
<name>A0ABX3EXE1_9BACL</name>
<dbReference type="Proteomes" id="UP000186058">
    <property type="component" value="Unassembled WGS sequence"/>
</dbReference>
<reference evidence="3 4" key="1">
    <citation type="submission" date="2016-03" db="EMBL/GenBank/DDBJ databases">
        <authorList>
            <person name="Sant'Anna F.H."/>
            <person name="Ambrosini A."/>
            <person name="Souza R."/>
            <person name="Bach E."/>
            <person name="Fernandes G."/>
            <person name="Balsanelli E."/>
            <person name="Baura V.A."/>
            <person name="Souza E.M."/>
            <person name="Passaglia L."/>
        </authorList>
    </citation>
    <scope>NUCLEOTIDE SEQUENCE [LARGE SCALE GENOMIC DNA]</scope>
    <source>
        <strain evidence="3 4">P26E</strain>
    </source>
</reference>